<dbReference type="EMBL" id="MN739051">
    <property type="protein sequence ID" value="QHS86165.1"/>
    <property type="molecule type" value="Genomic_DNA"/>
</dbReference>
<keyword evidence="1" id="KW-0235">DNA replication</keyword>
<dbReference type="Pfam" id="PF00004">
    <property type="entry name" value="AAA"/>
    <property type="match status" value="1"/>
</dbReference>
<name>A0A6C0B1Q9_9ZZZZ</name>
<dbReference type="AlphaFoldDB" id="A0A6C0B1Q9"/>
<dbReference type="InterPro" id="IPR003593">
    <property type="entry name" value="AAA+_ATPase"/>
</dbReference>
<protein>
    <recommendedName>
        <fullName evidence="4">AAA+ ATPase domain-containing protein</fullName>
    </recommendedName>
</protein>
<reference evidence="5" key="1">
    <citation type="journal article" date="2020" name="Nature">
        <title>Giant virus diversity and host interactions through global metagenomics.</title>
        <authorList>
            <person name="Schulz F."/>
            <person name="Roux S."/>
            <person name="Paez-Espino D."/>
            <person name="Jungbluth S."/>
            <person name="Walsh D.A."/>
            <person name="Denef V.J."/>
            <person name="McMahon K.D."/>
            <person name="Konstantinidis K.T."/>
            <person name="Eloe-Fadrosh E.A."/>
            <person name="Kyrpides N.C."/>
            <person name="Woyke T."/>
        </authorList>
    </citation>
    <scope>NUCLEOTIDE SEQUENCE</scope>
    <source>
        <strain evidence="5">GVMAG-M-3300009185-7</strain>
    </source>
</reference>
<sequence length="286" mass="32326">MYAESHRPVFLDDVIGHQEIKHSLKSYLQSKPFAGAVFMIGPPGIGKTTMALCAARTFEFDPLEINASKSIRSFEDVDKLKDACRSCVNIQSFIRGDRERKTCVILDEVDGSDPHAQAKIVEWVKDKTRTVPILCTGNELPTIFKRNSELIQILRCFPPKASEVQHLFPGSDAPQILKECQHDIRRVFHRLQYGESFIIPDYPLPPTGTSAEIAFLWRQKMFGLPDPLGCHADKLGNVHLHQTTFEYNPGGKRDDIPVVRHRQKKLTLGKLNNSAEKPKNKESTHS</sequence>
<evidence type="ECO:0000259" key="4">
    <source>
        <dbReference type="SMART" id="SM00382"/>
    </source>
</evidence>
<proteinExistence type="predicted"/>
<accession>A0A6C0B1Q9</accession>
<keyword evidence="2" id="KW-0547">Nucleotide-binding</keyword>
<dbReference type="GO" id="GO:0005524">
    <property type="term" value="F:ATP binding"/>
    <property type="evidence" value="ECO:0007669"/>
    <property type="project" value="UniProtKB-KW"/>
</dbReference>
<feature type="domain" description="AAA+ ATPase" evidence="4">
    <location>
        <begin position="33"/>
        <end position="157"/>
    </location>
</feature>
<dbReference type="GO" id="GO:0016887">
    <property type="term" value="F:ATP hydrolysis activity"/>
    <property type="evidence" value="ECO:0007669"/>
    <property type="project" value="InterPro"/>
</dbReference>
<dbReference type="CDD" id="cd00009">
    <property type="entry name" value="AAA"/>
    <property type="match status" value="1"/>
</dbReference>
<dbReference type="GO" id="GO:0006281">
    <property type="term" value="P:DNA repair"/>
    <property type="evidence" value="ECO:0007669"/>
    <property type="project" value="TreeGrafter"/>
</dbReference>
<keyword evidence="3" id="KW-0067">ATP-binding</keyword>
<evidence type="ECO:0000256" key="2">
    <source>
        <dbReference type="ARBA" id="ARBA00022741"/>
    </source>
</evidence>
<dbReference type="SMART" id="SM00382">
    <property type="entry name" value="AAA"/>
    <property type="match status" value="1"/>
</dbReference>
<dbReference type="InterPro" id="IPR003959">
    <property type="entry name" value="ATPase_AAA_core"/>
</dbReference>
<evidence type="ECO:0000256" key="1">
    <source>
        <dbReference type="ARBA" id="ARBA00022705"/>
    </source>
</evidence>
<dbReference type="GO" id="GO:0003689">
    <property type="term" value="F:DNA clamp loader activity"/>
    <property type="evidence" value="ECO:0007669"/>
    <property type="project" value="TreeGrafter"/>
</dbReference>
<dbReference type="PANTHER" id="PTHR11669">
    <property type="entry name" value="REPLICATION FACTOR C / DNA POLYMERASE III GAMMA-TAU SUBUNIT"/>
    <property type="match status" value="1"/>
</dbReference>
<dbReference type="GO" id="GO:0006261">
    <property type="term" value="P:DNA-templated DNA replication"/>
    <property type="evidence" value="ECO:0007669"/>
    <property type="project" value="TreeGrafter"/>
</dbReference>
<dbReference type="Gene3D" id="3.40.50.300">
    <property type="entry name" value="P-loop containing nucleotide triphosphate hydrolases"/>
    <property type="match status" value="1"/>
</dbReference>
<dbReference type="SUPFAM" id="SSF52540">
    <property type="entry name" value="P-loop containing nucleoside triphosphate hydrolases"/>
    <property type="match status" value="1"/>
</dbReference>
<dbReference type="InterPro" id="IPR050238">
    <property type="entry name" value="DNA_Rep/Repair_Clamp_Loader"/>
</dbReference>
<evidence type="ECO:0000256" key="3">
    <source>
        <dbReference type="ARBA" id="ARBA00022840"/>
    </source>
</evidence>
<evidence type="ECO:0000313" key="5">
    <source>
        <dbReference type="EMBL" id="QHS86165.1"/>
    </source>
</evidence>
<dbReference type="PANTHER" id="PTHR11669:SF20">
    <property type="entry name" value="REPLICATION FACTOR C SUBUNIT 4"/>
    <property type="match status" value="1"/>
</dbReference>
<dbReference type="InterPro" id="IPR027417">
    <property type="entry name" value="P-loop_NTPase"/>
</dbReference>
<organism evidence="5">
    <name type="scientific">viral metagenome</name>
    <dbReference type="NCBI Taxonomy" id="1070528"/>
    <lineage>
        <taxon>unclassified sequences</taxon>
        <taxon>metagenomes</taxon>
        <taxon>organismal metagenomes</taxon>
    </lineage>
</organism>
<dbReference type="GO" id="GO:0005663">
    <property type="term" value="C:DNA replication factor C complex"/>
    <property type="evidence" value="ECO:0007669"/>
    <property type="project" value="TreeGrafter"/>
</dbReference>